<dbReference type="EMBL" id="SPUK01000006">
    <property type="protein sequence ID" value="TQV96433.1"/>
    <property type="molecule type" value="Genomic_DNA"/>
</dbReference>
<evidence type="ECO:0008006" key="3">
    <source>
        <dbReference type="Google" id="ProtNLM"/>
    </source>
</evidence>
<reference evidence="1 2" key="1">
    <citation type="journal article" date="2019" name="Appl. Microbiol. Biotechnol.">
        <title>Genome sequence of Isaria javanica and comparative genome analysis insights into family S53 peptidase evolution in fungal entomopathogens.</title>
        <authorList>
            <person name="Lin R."/>
            <person name="Zhang X."/>
            <person name="Xin B."/>
            <person name="Zou M."/>
            <person name="Gao Y."/>
            <person name="Qin F."/>
            <person name="Hu Q."/>
            <person name="Xie B."/>
            <person name="Cheng X."/>
        </authorList>
    </citation>
    <scope>NUCLEOTIDE SEQUENCE [LARGE SCALE GENOMIC DNA]</scope>
    <source>
        <strain evidence="1 2">IJ1G</strain>
    </source>
</reference>
<dbReference type="AlphaFoldDB" id="A0A545V3Z3"/>
<dbReference type="Proteomes" id="UP000315783">
    <property type="component" value="Unassembled WGS sequence"/>
</dbReference>
<protein>
    <recommendedName>
        <fullName evidence="3">C6 finger domain-containing protein</fullName>
    </recommendedName>
</protein>
<dbReference type="OrthoDB" id="5386330at2759"/>
<keyword evidence="2" id="KW-1185">Reference proteome</keyword>
<organism evidence="1 2">
    <name type="scientific">Cordyceps javanica</name>
    <dbReference type="NCBI Taxonomy" id="43265"/>
    <lineage>
        <taxon>Eukaryota</taxon>
        <taxon>Fungi</taxon>
        <taxon>Dikarya</taxon>
        <taxon>Ascomycota</taxon>
        <taxon>Pezizomycotina</taxon>
        <taxon>Sordariomycetes</taxon>
        <taxon>Hypocreomycetidae</taxon>
        <taxon>Hypocreales</taxon>
        <taxon>Cordycipitaceae</taxon>
        <taxon>Cordyceps</taxon>
    </lineage>
</organism>
<sequence>MSLMHMTDLAIQCNTTSPARKQVTGYYRYTEDEIRHILSLPGLSQDTHFPIELKLAIVQITRLRVEASTGPSLAATFEIRVQDVFRRIAAINVDDWPGNSKYDPGFISPSNALIFQLAARLYGIMALPRRAVWEVLRETAGVGTWSEMLASRRRELMKILKRVYPTIKYYPSLKWPLIVAGVAATGGDDAVDDQTFIDQSLYRIWQNPLSDNDVFLCLDKLRKFWSSGKCAWEDCFDEATPS</sequence>
<gene>
    <name evidence="1" type="ORF">IF1G_05016</name>
</gene>
<name>A0A545V3Z3_9HYPO</name>
<evidence type="ECO:0000313" key="1">
    <source>
        <dbReference type="EMBL" id="TQV96433.1"/>
    </source>
</evidence>
<accession>A0A545V3Z3</accession>
<comment type="caution">
    <text evidence="1">The sequence shown here is derived from an EMBL/GenBank/DDBJ whole genome shotgun (WGS) entry which is preliminary data.</text>
</comment>
<proteinExistence type="predicted"/>
<evidence type="ECO:0000313" key="2">
    <source>
        <dbReference type="Proteomes" id="UP000315783"/>
    </source>
</evidence>